<comment type="caution">
    <text evidence="1">The sequence shown here is derived from an EMBL/GenBank/DDBJ whole genome shotgun (WGS) entry which is preliminary data.</text>
</comment>
<gene>
    <name evidence="1" type="ORF">KSV97_06150</name>
    <name evidence="2" type="ORF">KSW06_06100</name>
</gene>
<protein>
    <submittedName>
        <fullName evidence="1">Uncharacterized protein</fullName>
    </submittedName>
</protein>
<proteinExistence type="predicted"/>
<keyword evidence="4" id="KW-1185">Reference proteome</keyword>
<name>A0AAW4MRD2_9FIRM</name>
<evidence type="ECO:0000313" key="1">
    <source>
        <dbReference type="EMBL" id="MBV3382805.1"/>
    </source>
</evidence>
<sequence>MDTDHREEMLKLRVELLLVEEERKVGKEIYTIDELDEILNEVIDNAK</sequence>
<accession>A0AAW4MRD2</accession>
<dbReference type="EMBL" id="JAHOEL010000030">
    <property type="protein sequence ID" value="MBV3392825.1"/>
    <property type="molecule type" value="Genomic_DNA"/>
</dbReference>
<dbReference type="Proteomes" id="UP001197492">
    <property type="component" value="Unassembled WGS sequence"/>
</dbReference>
<dbReference type="RefSeq" id="WP_217747636.1">
    <property type="nucleotide sequence ID" value="NZ_JAHOEB010000029.1"/>
</dbReference>
<evidence type="ECO:0000313" key="4">
    <source>
        <dbReference type="Proteomes" id="UP001197492"/>
    </source>
</evidence>
<dbReference type="Proteomes" id="UP001196408">
    <property type="component" value="Unassembled WGS sequence"/>
</dbReference>
<organism evidence="1 3">
    <name type="scientific">Catenibacterium mitsuokai</name>
    <dbReference type="NCBI Taxonomy" id="100886"/>
    <lineage>
        <taxon>Bacteria</taxon>
        <taxon>Bacillati</taxon>
        <taxon>Bacillota</taxon>
        <taxon>Erysipelotrichia</taxon>
        <taxon>Erysipelotrichales</taxon>
        <taxon>Coprobacillaceae</taxon>
        <taxon>Catenibacterium</taxon>
    </lineage>
</organism>
<reference evidence="1 4" key="1">
    <citation type="submission" date="2021-06" db="EMBL/GenBank/DDBJ databases">
        <title>Collection of gut derived symbiotic bacterial strains cultured from healthy donors.</title>
        <authorList>
            <person name="Lin H."/>
            <person name="Littmann E."/>
            <person name="Pamer E.G."/>
        </authorList>
    </citation>
    <scope>NUCLEOTIDE SEQUENCE</scope>
    <source>
        <strain evidence="2 4">MSK.21.70</strain>
        <strain evidence="1">MSK.21.82</strain>
    </source>
</reference>
<evidence type="ECO:0000313" key="3">
    <source>
        <dbReference type="Proteomes" id="UP001196408"/>
    </source>
</evidence>
<dbReference type="AlphaFoldDB" id="A0AAW4MRD2"/>
<evidence type="ECO:0000313" key="2">
    <source>
        <dbReference type="EMBL" id="MBV3392825.1"/>
    </source>
</evidence>
<dbReference type="EMBL" id="JAHOEF010000031">
    <property type="protein sequence ID" value="MBV3382805.1"/>
    <property type="molecule type" value="Genomic_DNA"/>
</dbReference>